<reference evidence="3 4" key="1">
    <citation type="submission" date="2017-06" db="EMBL/GenBank/DDBJ databases">
        <title>Complete genome sequence of Shewanella marisflavi EP1 associated with anaerobic 2,4-dinitrotoluene reduction and salt tolerance.</title>
        <authorList>
            <person name="Huang J."/>
        </authorList>
    </citation>
    <scope>NUCLEOTIDE SEQUENCE [LARGE SCALE GENOMIC DNA]</scope>
    <source>
        <strain evidence="3 4">EP1</strain>
    </source>
</reference>
<dbReference type="InterPro" id="IPR046980">
    <property type="entry name" value="KefG/KefF"/>
</dbReference>
<dbReference type="EMBL" id="CP022272">
    <property type="protein sequence ID" value="ASJ95930.1"/>
    <property type="molecule type" value="Genomic_DNA"/>
</dbReference>
<evidence type="ECO:0000259" key="2">
    <source>
        <dbReference type="Pfam" id="PF02525"/>
    </source>
</evidence>
<dbReference type="InterPro" id="IPR003680">
    <property type="entry name" value="Flavodoxin_fold"/>
</dbReference>
<sequence length="202" mass="23149">MKKVLVNFAHPAKFRSNINIALREAIEDLPGVTVNDLYANYPDFMIDVKREQNLCESHDFIVFQHPFYWYSTPAIIKEWLDLVLEHGWAFGSSGKALEGKYVFHALSAGGDSESYHERGFNRFTINELLSPFIATANLCNLTWLPPFAILGVHRGLESEVVVSHAENYRRILIALRDSQFDFSGLDSEEFINTNINQRIRNP</sequence>
<evidence type="ECO:0000313" key="3">
    <source>
        <dbReference type="EMBL" id="ASJ95930.1"/>
    </source>
</evidence>
<evidence type="ECO:0000313" key="4">
    <source>
        <dbReference type="Proteomes" id="UP000198233"/>
    </source>
</evidence>
<dbReference type="PANTHER" id="PTHR47307">
    <property type="entry name" value="GLUTATHIONE-REGULATED POTASSIUM-EFFLUX SYSTEM ANCILLARY PROTEIN KEFG"/>
    <property type="match status" value="1"/>
</dbReference>
<dbReference type="InterPro" id="IPR029039">
    <property type="entry name" value="Flavoprotein-like_sf"/>
</dbReference>
<dbReference type="GO" id="GO:0003955">
    <property type="term" value="F:NAD(P)H dehydrogenase (quinone) activity"/>
    <property type="evidence" value="ECO:0007669"/>
    <property type="project" value="TreeGrafter"/>
</dbReference>
<dbReference type="AlphaFoldDB" id="A0AAC9TX58"/>
<dbReference type="KEGG" id="smav:CFF01_04635"/>
<organism evidence="3 4">
    <name type="scientific">Shewanella marisflavi</name>
    <dbReference type="NCBI Taxonomy" id="260364"/>
    <lineage>
        <taxon>Bacteria</taxon>
        <taxon>Pseudomonadati</taxon>
        <taxon>Pseudomonadota</taxon>
        <taxon>Gammaproteobacteria</taxon>
        <taxon>Alteromonadales</taxon>
        <taxon>Shewanellaceae</taxon>
        <taxon>Shewanella</taxon>
    </lineage>
</organism>
<proteinExistence type="predicted"/>
<gene>
    <name evidence="3" type="ORF">CFF01_04635</name>
</gene>
<dbReference type="Proteomes" id="UP000198233">
    <property type="component" value="Chromosome"/>
</dbReference>
<dbReference type="SUPFAM" id="SSF52218">
    <property type="entry name" value="Flavoproteins"/>
    <property type="match status" value="1"/>
</dbReference>
<name>A0AAC9TX58_9GAMM</name>
<dbReference type="PANTHER" id="PTHR47307:SF1">
    <property type="entry name" value="GLUTATHIONE-REGULATED POTASSIUM-EFFLUX SYSTEM ANCILLARY PROTEIN KEFG"/>
    <property type="match status" value="1"/>
</dbReference>
<dbReference type="GO" id="GO:0009055">
    <property type="term" value="F:electron transfer activity"/>
    <property type="evidence" value="ECO:0007669"/>
    <property type="project" value="TreeGrafter"/>
</dbReference>
<dbReference type="RefSeq" id="WP_088904035.1">
    <property type="nucleotide sequence ID" value="NZ_CP022272.1"/>
</dbReference>
<accession>A0AAC9TX58</accession>
<feature type="domain" description="Flavodoxin-like fold" evidence="2">
    <location>
        <begin position="2"/>
        <end position="170"/>
    </location>
</feature>
<protein>
    <submittedName>
        <fullName evidence="3">NAD(P)H oxidoreductase</fullName>
    </submittedName>
</protein>
<keyword evidence="1" id="KW-0560">Oxidoreductase</keyword>
<dbReference type="GO" id="GO:0010181">
    <property type="term" value="F:FMN binding"/>
    <property type="evidence" value="ECO:0007669"/>
    <property type="project" value="TreeGrafter"/>
</dbReference>
<dbReference type="Gene3D" id="3.40.50.360">
    <property type="match status" value="1"/>
</dbReference>
<evidence type="ECO:0000256" key="1">
    <source>
        <dbReference type="ARBA" id="ARBA00023002"/>
    </source>
</evidence>
<dbReference type="Pfam" id="PF02525">
    <property type="entry name" value="Flavodoxin_2"/>
    <property type="match status" value="1"/>
</dbReference>